<dbReference type="InterPro" id="IPR027417">
    <property type="entry name" value="P-loop_NTPase"/>
</dbReference>
<keyword evidence="4" id="KW-1133">Transmembrane helix</keyword>
<accession>A0ABX5B8L7</accession>
<dbReference type="SUPFAM" id="SSF52540">
    <property type="entry name" value="P-loop containing nucleoside triphosphate hydrolases"/>
    <property type="match status" value="1"/>
</dbReference>
<feature type="domain" description="FtsK" evidence="5">
    <location>
        <begin position="224"/>
        <end position="410"/>
    </location>
</feature>
<dbReference type="SMART" id="SM00382">
    <property type="entry name" value="AAA"/>
    <property type="match status" value="1"/>
</dbReference>
<protein>
    <recommendedName>
        <fullName evidence="5">FtsK domain-containing protein</fullName>
    </recommendedName>
</protein>
<sequence length="459" mass="52861">MIIGTIMCFNALLQCLIVLIEYSFKAIAFIFGLIYKFVKYIQNNKKSNIKKRNYDNFVYTYRTAQKDENKNTEYKEYIKENKKDITEDKKENTKKEYNYPNIDLLNESKETIYNDYIDIEEIETILKELKINIVSKEMKESRISINYIFKYDNSIIKSYTLSTLENSLKCAFGDNIRLNKYYAPKTLAIEYIKTDESRYFGLKEVINDDDNFELPLYLGINTDNEKTAIDLAKAPHMLIAGETGSGKSVCLASIITSLIYNKTDEELELMLIDKKNELSIFNELPHLIYNSLNNDDDIISALRSLEGELRDRNNKITKKGARNIQEYNKKAKNKLPYIVLIIDELQDLFNRDIKKEAEKILNTIASLGRSAGIHIIAATQRPSAKVITGELKANLPTKIALSVANNTDSRVIIDHKGAEDLIGNGDALLKRKESVKLEHIQVPYVTTEEIERIIDYINK</sequence>
<dbReference type="InterPro" id="IPR003593">
    <property type="entry name" value="AAA+_ATPase"/>
</dbReference>
<gene>
    <name evidence="6" type="ORF">DJ52_01720</name>
</gene>
<evidence type="ECO:0000256" key="3">
    <source>
        <dbReference type="PROSITE-ProRule" id="PRU00289"/>
    </source>
</evidence>
<keyword evidence="4" id="KW-0812">Transmembrane</keyword>
<keyword evidence="4" id="KW-0472">Membrane</keyword>
<reference evidence="6 7" key="1">
    <citation type="submission" date="2014-04" db="EMBL/GenBank/DDBJ databases">
        <title>Whole genome sequence of 'Brachyspira hampsonii' D13-03603F2.</title>
        <authorList>
            <person name="Patterson A.H."/>
            <person name="Chaban B."/>
            <person name="Fernando C."/>
            <person name="Harding J.C."/>
            <person name="Hill J.E."/>
        </authorList>
    </citation>
    <scope>NUCLEOTIDE SEQUENCE [LARGE SCALE GENOMIC DNA]</scope>
    <source>
        <strain evidence="6 7">D13-03603F2</strain>
    </source>
</reference>
<proteinExistence type="predicted"/>
<evidence type="ECO:0000313" key="6">
    <source>
        <dbReference type="EMBL" id="PPS22939.1"/>
    </source>
</evidence>
<dbReference type="PANTHER" id="PTHR22683:SF41">
    <property type="entry name" value="DNA TRANSLOCASE FTSK"/>
    <property type="match status" value="1"/>
</dbReference>
<dbReference type="Gene3D" id="3.40.50.300">
    <property type="entry name" value="P-loop containing nucleotide triphosphate hydrolases"/>
    <property type="match status" value="1"/>
</dbReference>
<name>A0ABX5B8L7_9SPIR</name>
<keyword evidence="2 3" id="KW-0067">ATP-binding</keyword>
<evidence type="ECO:0000256" key="1">
    <source>
        <dbReference type="ARBA" id="ARBA00022741"/>
    </source>
</evidence>
<organism evidence="6 7">
    <name type="scientific">Brachyspira murdochii</name>
    <dbReference type="NCBI Taxonomy" id="84378"/>
    <lineage>
        <taxon>Bacteria</taxon>
        <taxon>Pseudomonadati</taxon>
        <taxon>Spirochaetota</taxon>
        <taxon>Spirochaetia</taxon>
        <taxon>Brachyspirales</taxon>
        <taxon>Brachyspiraceae</taxon>
        <taxon>Brachyspira</taxon>
    </lineage>
</organism>
<evidence type="ECO:0000313" key="7">
    <source>
        <dbReference type="Proteomes" id="UP000238924"/>
    </source>
</evidence>
<dbReference type="InterPro" id="IPR002543">
    <property type="entry name" value="FtsK_dom"/>
</dbReference>
<evidence type="ECO:0000256" key="2">
    <source>
        <dbReference type="ARBA" id="ARBA00022840"/>
    </source>
</evidence>
<dbReference type="PANTHER" id="PTHR22683">
    <property type="entry name" value="SPORULATION PROTEIN RELATED"/>
    <property type="match status" value="1"/>
</dbReference>
<dbReference type="Proteomes" id="UP000238924">
    <property type="component" value="Unassembled WGS sequence"/>
</dbReference>
<feature type="binding site" evidence="3">
    <location>
        <begin position="241"/>
        <end position="248"/>
    </location>
    <ligand>
        <name>ATP</name>
        <dbReference type="ChEBI" id="CHEBI:30616"/>
    </ligand>
</feature>
<feature type="transmembrane region" description="Helical" evidence="4">
    <location>
        <begin position="12"/>
        <end position="35"/>
    </location>
</feature>
<keyword evidence="1 3" id="KW-0547">Nucleotide-binding</keyword>
<dbReference type="RefSeq" id="WP_104617903.1">
    <property type="nucleotide sequence ID" value="NZ_JJMJ01000028.1"/>
</dbReference>
<comment type="caution">
    <text evidence="6">The sequence shown here is derived from an EMBL/GenBank/DDBJ whole genome shotgun (WGS) entry which is preliminary data.</text>
</comment>
<keyword evidence="7" id="KW-1185">Reference proteome</keyword>
<evidence type="ECO:0000259" key="5">
    <source>
        <dbReference type="PROSITE" id="PS50901"/>
    </source>
</evidence>
<dbReference type="PROSITE" id="PS50901">
    <property type="entry name" value="FTSK"/>
    <property type="match status" value="1"/>
</dbReference>
<dbReference type="InterPro" id="IPR050206">
    <property type="entry name" value="FtsK/SpoIIIE/SftA"/>
</dbReference>
<evidence type="ECO:0000256" key="4">
    <source>
        <dbReference type="SAM" id="Phobius"/>
    </source>
</evidence>
<dbReference type="EMBL" id="JJMJ01000028">
    <property type="protein sequence ID" value="PPS22939.1"/>
    <property type="molecule type" value="Genomic_DNA"/>
</dbReference>
<dbReference type="Pfam" id="PF01580">
    <property type="entry name" value="FtsK_SpoIIIE"/>
    <property type="match status" value="1"/>
</dbReference>